<evidence type="ECO:0000313" key="4">
    <source>
        <dbReference type="EMBL" id="PMM53539.1"/>
    </source>
</evidence>
<keyword evidence="2" id="KW-0472">Membrane</keyword>
<dbReference type="Proteomes" id="UP000235533">
    <property type="component" value="Unassembled WGS sequence"/>
</dbReference>
<protein>
    <submittedName>
        <fullName evidence="4">Conjugal transfer protein TraG</fullName>
    </submittedName>
</protein>
<feature type="region of interest" description="Disordered" evidence="1">
    <location>
        <begin position="882"/>
        <end position="933"/>
    </location>
</feature>
<feature type="compositionally biased region" description="Polar residues" evidence="1">
    <location>
        <begin position="913"/>
        <end position="933"/>
    </location>
</feature>
<evidence type="ECO:0000259" key="3">
    <source>
        <dbReference type="Pfam" id="PF07916"/>
    </source>
</evidence>
<dbReference type="RefSeq" id="WP_102552394.1">
    <property type="nucleotide sequence ID" value="NZ_MCZF01000114.1"/>
</dbReference>
<dbReference type="Pfam" id="PF07916">
    <property type="entry name" value="TraG_N"/>
    <property type="match status" value="1"/>
</dbReference>
<accession>A0A2N7JR29</accession>
<feature type="domain" description="TraG N-terminal Proteobacteria" evidence="3">
    <location>
        <begin position="4"/>
        <end position="450"/>
    </location>
</feature>
<organism evidence="4 5">
    <name type="scientific">Vibrio splendidus</name>
    <dbReference type="NCBI Taxonomy" id="29497"/>
    <lineage>
        <taxon>Bacteria</taxon>
        <taxon>Pseudomonadati</taxon>
        <taxon>Pseudomonadota</taxon>
        <taxon>Gammaproteobacteria</taxon>
        <taxon>Vibrionales</taxon>
        <taxon>Vibrionaceae</taxon>
        <taxon>Vibrio</taxon>
    </lineage>
</organism>
<proteinExistence type="predicted"/>
<feature type="transmembrane region" description="Helical" evidence="2">
    <location>
        <begin position="361"/>
        <end position="382"/>
    </location>
</feature>
<comment type="caution">
    <text evidence="4">The sequence shown here is derived from an EMBL/GenBank/DDBJ whole genome shotgun (WGS) entry which is preliminary data.</text>
</comment>
<keyword evidence="2" id="KW-0812">Transmembrane</keyword>
<feature type="compositionally biased region" description="Low complexity" evidence="1">
    <location>
        <begin position="887"/>
        <end position="899"/>
    </location>
</feature>
<sequence length="933" mass="103415">MTFEYYTYTQGATLMRALNAVAAFFASDSFSSLIAISLMFGAVTTFAYFTLTRDTKHIYTFAVIFTLVPLLLINQKGRVQIIDLTEPTGVYAVDNVPYIVAIPTWFFSTMMMGVTETVETVFNTSDNRRYGRTGMLFGSELYQLSRQADIKDIELRQQWNDFFKSCLIDDVEINGKYTWNALFSAPDIFGFLDSTTMSPIRGVMLKGQNFKTCAEYYPTLKQAMNQEATRDLNLLGTYLYGKSTTVNQAHLSNALSESYSEFVGISNGAVDVIKQNMAINAMRFSIDALNTKGQALNYAYTQNKMQQTSMWASLGMQAREFIPMMHTMMFFIFTCLSFFVAAAALIPSLTKMVLSNYVKTFAYLATWPALFAILNAIMLWTLEVRSLETANLFNGLSLKNADPLNELHERFAWMTGFLMMSIPLLAGKILSGGASAIQSLNYSMASMINSTNSRVSAAASTGNLDFGNLQMQNHSYNNTSANKFDDNLLMRSGMSSIQQSDGSTTNTYHNDANRQTYNAQETESKPLWSASVANTIQNSVNDQYSTALSAQKQATNNLNDAYSNGMQINDRWNDAWSKNKSYGDGHNISTEGQISTSRSTMESAIDNISQTMGWTKDQSRAFANAATVSGGVSLPSALTGGVLQGGIESRWSDEERNAYSSMTAEQKQAMQQASEQYNEGATSMQRAGRTLDTKDNRSEMEQYAHDFSLNYQRTQSLSASVMEANSTVDSLSNMRSHMESDSSNFTSSAISGFQSYLESDLGMGRNEVQRLMTARLPEDINEVKGMFDRYTESDSFKNSFGVDPSSSNIEQLKGLYQPNNLSDTPTLNPEQSVVVNQGAEVAQSKIEEVTADMINLKGSDSLYDDHTYRNVKGNATVVGGHMQNEASTPLTPSPVTTTVQQDVNDELTRQKNEGSPQTDNAYHYTTQNPNKNG</sequence>
<name>A0A2N7JR29_VIBSP</name>
<gene>
    <name evidence="4" type="ORF">BCT54_03475</name>
</gene>
<dbReference type="InterPro" id="IPR012931">
    <property type="entry name" value="TraG_N_Proteobacteria"/>
</dbReference>
<evidence type="ECO:0000256" key="2">
    <source>
        <dbReference type="SAM" id="Phobius"/>
    </source>
</evidence>
<keyword evidence="2" id="KW-1133">Transmembrane helix</keyword>
<evidence type="ECO:0000313" key="5">
    <source>
        <dbReference type="Proteomes" id="UP000235533"/>
    </source>
</evidence>
<feature type="transmembrane region" description="Helical" evidence="2">
    <location>
        <begin position="57"/>
        <end position="73"/>
    </location>
</feature>
<reference evidence="5" key="1">
    <citation type="submission" date="2016-07" db="EMBL/GenBank/DDBJ databases">
        <title>Nontailed viruses are major unrecognized killers of bacteria in the ocean.</title>
        <authorList>
            <person name="Kauffman K."/>
            <person name="Hussain F."/>
            <person name="Yang J."/>
            <person name="Arevalo P."/>
            <person name="Brown J."/>
            <person name="Cutler M."/>
            <person name="Kelly L."/>
            <person name="Polz M.F."/>
        </authorList>
    </citation>
    <scope>NUCLEOTIDE SEQUENCE [LARGE SCALE GENOMIC DNA]</scope>
    <source>
        <strain evidence="5">10N.261.48.B5</strain>
    </source>
</reference>
<dbReference type="AlphaFoldDB" id="A0A2N7JR29"/>
<evidence type="ECO:0000256" key="1">
    <source>
        <dbReference type="SAM" id="MobiDB-lite"/>
    </source>
</evidence>
<feature type="transmembrane region" description="Helical" evidence="2">
    <location>
        <begin position="329"/>
        <end position="349"/>
    </location>
</feature>
<dbReference type="EMBL" id="MCZF01000114">
    <property type="protein sequence ID" value="PMM53539.1"/>
    <property type="molecule type" value="Genomic_DNA"/>
</dbReference>